<dbReference type="OrthoDB" id="4547358at2"/>
<dbReference type="InterPro" id="IPR023214">
    <property type="entry name" value="HAD_sf"/>
</dbReference>
<dbReference type="GO" id="GO:0006281">
    <property type="term" value="P:DNA repair"/>
    <property type="evidence" value="ECO:0007669"/>
    <property type="project" value="TreeGrafter"/>
</dbReference>
<dbReference type="Pfam" id="PF00702">
    <property type="entry name" value="Hydrolase"/>
    <property type="match status" value="1"/>
</dbReference>
<comment type="caution">
    <text evidence="1">The sequence shown here is derived from an EMBL/GenBank/DDBJ whole genome shotgun (WGS) entry which is preliminary data.</text>
</comment>
<dbReference type="SUPFAM" id="SSF56784">
    <property type="entry name" value="HAD-like"/>
    <property type="match status" value="1"/>
</dbReference>
<dbReference type="EMBL" id="VJZD01000014">
    <property type="protein sequence ID" value="MPY30797.1"/>
    <property type="molecule type" value="Genomic_DNA"/>
</dbReference>
<dbReference type="InterPro" id="IPR036412">
    <property type="entry name" value="HAD-like_sf"/>
</dbReference>
<evidence type="ECO:0000313" key="2">
    <source>
        <dbReference type="Proteomes" id="UP000325849"/>
    </source>
</evidence>
<keyword evidence="2" id="KW-1185">Reference proteome</keyword>
<reference evidence="1 2" key="1">
    <citation type="submission" date="2019-07" db="EMBL/GenBank/DDBJ databases">
        <title>New species of Amycolatopsis and Streptomyces.</title>
        <authorList>
            <person name="Duangmal K."/>
            <person name="Teo W.F.A."/>
            <person name="Lipun K."/>
        </authorList>
    </citation>
    <scope>NUCLEOTIDE SEQUENCE [LARGE SCALE GENOMIC DNA]</scope>
    <source>
        <strain evidence="1 2">NBRC 109810</strain>
    </source>
</reference>
<dbReference type="Gene3D" id="3.40.50.1000">
    <property type="entry name" value="HAD superfamily/HAD-like"/>
    <property type="match status" value="1"/>
</dbReference>
<keyword evidence="1" id="KW-0378">Hydrolase</keyword>
<dbReference type="Gene3D" id="1.10.150.240">
    <property type="entry name" value="Putative phosphatase, domain 2"/>
    <property type="match status" value="1"/>
</dbReference>
<dbReference type="Proteomes" id="UP000325849">
    <property type="component" value="Unassembled WGS sequence"/>
</dbReference>
<dbReference type="AlphaFoldDB" id="A0A5N8V6K8"/>
<dbReference type="GO" id="GO:0008967">
    <property type="term" value="F:phosphoglycolate phosphatase activity"/>
    <property type="evidence" value="ECO:0007669"/>
    <property type="project" value="TreeGrafter"/>
</dbReference>
<accession>A0A5N8V6K8</accession>
<dbReference type="InterPro" id="IPR006439">
    <property type="entry name" value="HAD-SF_hydro_IA"/>
</dbReference>
<dbReference type="InterPro" id="IPR050155">
    <property type="entry name" value="HAD-like_hydrolase_sf"/>
</dbReference>
<dbReference type="GO" id="GO:0005829">
    <property type="term" value="C:cytosol"/>
    <property type="evidence" value="ECO:0007669"/>
    <property type="project" value="TreeGrafter"/>
</dbReference>
<name>A0A5N8V6K8_9ACTN</name>
<dbReference type="PANTHER" id="PTHR43434:SF1">
    <property type="entry name" value="PHOSPHOGLYCOLATE PHOSPHATASE"/>
    <property type="match status" value="1"/>
</dbReference>
<dbReference type="NCBIfam" id="TIGR01549">
    <property type="entry name" value="HAD-SF-IA-v1"/>
    <property type="match status" value="1"/>
</dbReference>
<dbReference type="PANTHER" id="PTHR43434">
    <property type="entry name" value="PHOSPHOGLYCOLATE PHOSPHATASE"/>
    <property type="match status" value="1"/>
</dbReference>
<dbReference type="InterPro" id="IPR023198">
    <property type="entry name" value="PGP-like_dom2"/>
</dbReference>
<dbReference type="RefSeq" id="WP_152885610.1">
    <property type="nucleotide sequence ID" value="NZ_JBHJTU010000008.1"/>
</dbReference>
<sequence>MAVEVEDTTDVRSLLAGARGVLFDFDGPVCRLFPGGSSRPVADALRTLVAEAGVAHVLTPEEAADKDPHAVLRAVYRAQRDRRLPRRAGDLVRALEDRVTEGELDAVRRGAWPTPGAAELIRRLSVRGARLAVVTNNAARAAAYYLEREGLRGCFDAVHGRTREVERMKPDPYVVERALASLRLRREEAVMIGDSPADAIAARAAGVPFIGFGRDLRKQSELRGAGAALVVDSYALFLDEA</sequence>
<proteinExistence type="predicted"/>
<organism evidence="1 2">
    <name type="scientific">Streptomyces adustus</name>
    <dbReference type="NCBI Taxonomy" id="1609272"/>
    <lineage>
        <taxon>Bacteria</taxon>
        <taxon>Bacillati</taxon>
        <taxon>Actinomycetota</taxon>
        <taxon>Actinomycetes</taxon>
        <taxon>Kitasatosporales</taxon>
        <taxon>Streptomycetaceae</taxon>
        <taxon>Streptomyces</taxon>
    </lineage>
</organism>
<evidence type="ECO:0000313" key="1">
    <source>
        <dbReference type="EMBL" id="MPY30797.1"/>
    </source>
</evidence>
<dbReference type="NCBIfam" id="TIGR01509">
    <property type="entry name" value="HAD-SF-IA-v3"/>
    <property type="match status" value="1"/>
</dbReference>
<gene>
    <name evidence="1" type="ORF">FNH09_05570</name>
</gene>
<protein>
    <submittedName>
        <fullName evidence="1">HAD family hydrolase</fullName>
    </submittedName>
</protein>